<feature type="domain" description="Alpha-type protein kinase" evidence="5">
    <location>
        <begin position="1"/>
        <end position="75"/>
    </location>
</feature>
<dbReference type="NCBIfam" id="TIGR01670">
    <property type="entry name" value="KdsC-phosphatas"/>
    <property type="match status" value="1"/>
</dbReference>
<dbReference type="Pfam" id="PF08282">
    <property type="entry name" value="Hydrolase_3"/>
    <property type="match status" value="1"/>
</dbReference>
<gene>
    <name evidence="8" type="ORF">Fadolivirus_1_951</name>
</gene>
<evidence type="ECO:0000313" key="8">
    <source>
        <dbReference type="EMBL" id="QKF94409.1"/>
    </source>
</evidence>
<dbReference type="GO" id="GO:1901135">
    <property type="term" value="P:carbohydrate derivative metabolic process"/>
    <property type="evidence" value="ECO:0007669"/>
    <property type="project" value="InterPro"/>
</dbReference>
<evidence type="ECO:0000259" key="7">
    <source>
        <dbReference type="PROSITE" id="PS51464"/>
    </source>
</evidence>
<keyword evidence="4" id="KW-0418">Kinase</keyword>
<dbReference type="EMBL" id="MT418680">
    <property type="protein sequence ID" value="QKF94409.1"/>
    <property type="molecule type" value="Genomic_DNA"/>
</dbReference>
<dbReference type="SFLD" id="SFLDG01138">
    <property type="entry name" value="C1.6.2:_Deoxy-d-mannose-octulo"/>
    <property type="match status" value="1"/>
</dbReference>
<evidence type="ECO:0000259" key="6">
    <source>
        <dbReference type="PROSITE" id="PS51371"/>
    </source>
</evidence>
<keyword evidence="2" id="KW-0723">Serine/threonine-protein kinase</keyword>
<protein>
    <submittedName>
        <fullName evidence="8">Bifunctional protein 3-deoxy-D-manno-octulosonate 8-phosphate phosphatase/sugar isomerase (SIS)</fullName>
    </submittedName>
</protein>
<dbReference type="InterPro" id="IPR000644">
    <property type="entry name" value="CBS_dom"/>
</dbReference>
<dbReference type="CDD" id="cd01630">
    <property type="entry name" value="HAD_KDO-like"/>
    <property type="match status" value="1"/>
</dbReference>
<dbReference type="InterPro" id="IPR004166">
    <property type="entry name" value="a-kinase_dom"/>
</dbReference>
<sequence length="461" mass="52616">MSTNIKLLCCDFDGVFTDGTVQFNSQGEIIKSYNVKDGYGIVHLQKLGIRTGVISSYIHNESCKKICEHLKFDYIEIGTKNKLEILNKWINELGITLQEVAYIGDDIGDLEIMNVVGLSACPYDAVDECKNTVNYICKKKGGEGCIREFIDYILNFKKDLFYNLKKEMMYQINNFPMDDINFYVNLLIDFKYNIYFTGIGKSKNMAKHTVDILRSIGMNTFYLDPLNSTHGDIGPINQNDIVFIYSKSGNTEELVSLVSYLNDRNTIIFGIVCNEDCKLKSVCKKITVLPTIKELHDEFPIPTNSCIVYLLFCNILTIKLTEVINLTIEKYKSNHPSGNIGKNLLLTVGDIMITEFPKIIIDQSGSDLHDILLQMTEYKIGCCFFVDKMGKLLGILTDGDIRRLLIKNKNLTKIFLNDINKNYYHITDINKRICQLDPIKHYKFIPIIQNSKIIGIMDVSN</sequence>
<keyword evidence="9" id="KW-1185">Reference proteome</keyword>
<dbReference type="InterPro" id="IPR001347">
    <property type="entry name" value="SIS_dom"/>
</dbReference>
<dbReference type="GO" id="GO:0005524">
    <property type="term" value="F:ATP binding"/>
    <property type="evidence" value="ECO:0007669"/>
    <property type="project" value="InterPro"/>
</dbReference>
<dbReference type="PANTHER" id="PTHR47476:SF2">
    <property type="entry name" value="ARABINOSE 5-PHOSPHATE ISOMERASE-RELATED"/>
    <property type="match status" value="1"/>
</dbReference>
<dbReference type="PROSITE" id="PS51158">
    <property type="entry name" value="ALPHA_KINASE"/>
    <property type="match status" value="1"/>
</dbReference>
<dbReference type="GO" id="GO:0004674">
    <property type="term" value="F:protein serine/threonine kinase activity"/>
    <property type="evidence" value="ECO:0007669"/>
    <property type="project" value="UniProtKB-KW"/>
</dbReference>
<dbReference type="InterPro" id="IPR036412">
    <property type="entry name" value="HAD-like_sf"/>
</dbReference>
<feature type="domain" description="SIS" evidence="7">
    <location>
        <begin position="183"/>
        <end position="326"/>
    </location>
</feature>
<dbReference type="PANTHER" id="PTHR47476">
    <property type="match status" value="1"/>
</dbReference>
<proteinExistence type="inferred from homology"/>
<dbReference type="SFLD" id="SFLDS00003">
    <property type="entry name" value="Haloacid_Dehalogenase"/>
    <property type="match status" value="1"/>
</dbReference>
<feature type="domain" description="CBS" evidence="6">
    <location>
        <begin position="352"/>
        <end position="411"/>
    </location>
</feature>
<dbReference type="Pfam" id="PF01380">
    <property type="entry name" value="SIS"/>
    <property type="match status" value="1"/>
</dbReference>
<dbReference type="PROSITE" id="PS51371">
    <property type="entry name" value="CBS"/>
    <property type="match status" value="1"/>
</dbReference>
<dbReference type="SUPFAM" id="SSF56784">
    <property type="entry name" value="HAD-like"/>
    <property type="match status" value="1"/>
</dbReference>
<dbReference type="InterPro" id="IPR046342">
    <property type="entry name" value="CBS_dom_sf"/>
</dbReference>
<dbReference type="GO" id="GO:0016853">
    <property type="term" value="F:isomerase activity"/>
    <property type="evidence" value="ECO:0007669"/>
    <property type="project" value="UniProtKB-KW"/>
</dbReference>
<evidence type="ECO:0000256" key="4">
    <source>
        <dbReference type="ARBA" id="ARBA00022777"/>
    </source>
</evidence>
<evidence type="ECO:0000256" key="3">
    <source>
        <dbReference type="ARBA" id="ARBA00022679"/>
    </source>
</evidence>
<evidence type="ECO:0000313" key="9">
    <source>
        <dbReference type="Proteomes" id="UP001162001"/>
    </source>
</evidence>
<evidence type="ECO:0000256" key="1">
    <source>
        <dbReference type="ARBA" id="ARBA00005893"/>
    </source>
</evidence>
<dbReference type="Gene3D" id="3.40.50.1000">
    <property type="entry name" value="HAD superfamily/HAD-like"/>
    <property type="match status" value="1"/>
</dbReference>
<dbReference type="Gene3D" id="3.10.580.10">
    <property type="entry name" value="CBS-domain"/>
    <property type="match status" value="1"/>
</dbReference>
<dbReference type="PROSITE" id="PS51464">
    <property type="entry name" value="SIS"/>
    <property type="match status" value="1"/>
</dbReference>
<organism evidence="8 9">
    <name type="scientific">Fadolivirus FV1/VV64</name>
    <dbReference type="NCBI Taxonomy" id="3070911"/>
    <lineage>
        <taxon>Viruses</taxon>
        <taxon>Varidnaviria</taxon>
        <taxon>Bamfordvirae</taxon>
        <taxon>Nucleocytoviricota</taxon>
        <taxon>Megaviricetes</taxon>
        <taxon>Imitervirales</taxon>
        <taxon>Mimiviridae</taxon>
        <taxon>Klosneuvirinae</taxon>
        <taxon>Fadolivirus</taxon>
        <taxon>Fadolivirus algeromassiliense</taxon>
    </lineage>
</organism>
<dbReference type="SFLD" id="SFLDG01136">
    <property type="entry name" value="C1.6:_Phosphoserine_Phosphatas"/>
    <property type="match status" value="1"/>
</dbReference>
<accession>A0A7D3UVS9</accession>
<dbReference type="InterPro" id="IPR046348">
    <property type="entry name" value="SIS_dom_sf"/>
</dbReference>
<dbReference type="Pfam" id="PF00571">
    <property type="entry name" value="CBS"/>
    <property type="match status" value="1"/>
</dbReference>
<dbReference type="SUPFAM" id="SSF53697">
    <property type="entry name" value="SIS domain"/>
    <property type="match status" value="1"/>
</dbReference>
<evidence type="ECO:0000256" key="2">
    <source>
        <dbReference type="ARBA" id="ARBA00022527"/>
    </source>
</evidence>
<dbReference type="InterPro" id="IPR010023">
    <property type="entry name" value="KdsC_fam"/>
</dbReference>
<reference evidence="8 9" key="1">
    <citation type="submission" date="2020-04" db="EMBL/GenBank/DDBJ databases">
        <title>Advantages and limits of metagenomic assembly and binning of a giant virus.</title>
        <authorList>
            <person name="Schulz F."/>
            <person name="Andreani J."/>
            <person name="Francis R."/>
            <person name="Boudjemaa H."/>
            <person name="Bou Khalil J.Y."/>
            <person name="Lee J."/>
            <person name="La Scola B."/>
            <person name="Woyke T."/>
        </authorList>
    </citation>
    <scope>NUCLEOTIDE SEQUENCE [LARGE SCALE GENOMIC DNA]</scope>
    <source>
        <strain evidence="8 9">FV1/VV64</strain>
    </source>
</reference>
<keyword evidence="3" id="KW-0808">Transferase</keyword>
<comment type="similarity">
    <text evidence="1">Belongs to the KdsC family.</text>
</comment>
<dbReference type="Proteomes" id="UP001162001">
    <property type="component" value="Segment"/>
</dbReference>
<evidence type="ECO:0000259" key="5">
    <source>
        <dbReference type="PROSITE" id="PS51158"/>
    </source>
</evidence>
<dbReference type="Gene3D" id="3.40.50.10490">
    <property type="entry name" value="Glucose-6-phosphate isomerase like protein, domain 1"/>
    <property type="match status" value="1"/>
</dbReference>
<dbReference type="InterPro" id="IPR023214">
    <property type="entry name" value="HAD_sf"/>
</dbReference>
<name>A0A7D3UVS9_9VIRU</name>
<dbReference type="GO" id="GO:0016788">
    <property type="term" value="F:hydrolase activity, acting on ester bonds"/>
    <property type="evidence" value="ECO:0007669"/>
    <property type="project" value="InterPro"/>
</dbReference>
<keyword evidence="8" id="KW-0413">Isomerase</keyword>